<feature type="transmembrane region" description="Helical" evidence="1">
    <location>
        <begin position="61"/>
        <end position="80"/>
    </location>
</feature>
<evidence type="ECO:0000313" key="3">
    <source>
        <dbReference type="Proteomes" id="UP001520878"/>
    </source>
</evidence>
<name>A0ABS8G9U5_9ALTE</name>
<dbReference type="EMBL" id="JAJEWP010000004">
    <property type="protein sequence ID" value="MCC2617357.1"/>
    <property type="molecule type" value="Genomic_DNA"/>
</dbReference>
<feature type="transmembrane region" description="Helical" evidence="1">
    <location>
        <begin position="16"/>
        <end position="41"/>
    </location>
</feature>
<reference evidence="2 3" key="1">
    <citation type="submission" date="2021-10" db="EMBL/GenBank/DDBJ databases">
        <title>Draft genome of Aestuariibacter halophilus JC2043.</title>
        <authorList>
            <person name="Emsley S.A."/>
            <person name="Pfannmuller K.M."/>
            <person name="Ushijima B."/>
            <person name="Saw J.H."/>
            <person name="Videau P."/>
        </authorList>
    </citation>
    <scope>NUCLEOTIDE SEQUENCE [LARGE SCALE GENOMIC DNA]</scope>
    <source>
        <strain evidence="2 3">JC2043</strain>
    </source>
</reference>
<evidence type="ECO:0008006" key="4">
    <source>
        <dbReference type="Google" id="ProtNLM"/>
    </source>
</evidence>
<accession>A0ABS8G9U5</accession>
<dbReference type="Proteomes" id="UP001520878">
    <property type="component" value="Unassembled WGS sequence"/>
</dbReference>
<keyword evidence="3" id="KW-1185">Reference proteome</keyword>
<proteinExistence type="predicted"/>
<evidence type="ECO:0000256" key="1">
    <source>
        <dbReference type="SAM" id="Phobius"/>
    </source>
</evidence>
<comment type="caution">
    <text evidence="2">The sequence shown here is derived from an EMBL/GenBank/DDBJ whole genome shotgun (WGS) entry which is preliminary data.</text>
</comment>
<gene>
    <name evidence="2" type="ORF">LJ739_13985</name>
</gene>
<feature type="transmembrane region" description="Helical" evidence="1">
    <location>
        <begin position="132"/>
        <end position="154"/>
    </location>
</feature>
<protein>
    <recommendedName>
        <fullName evidence="4">DUF2975 domain-containing protein</fullName>
    </recommendedName>
</protein>
<evidence type="ECO:0000313" key="2">
    <source>
        <dbReference type="EMBL" id="MCC2617357.1"/>
    </source>
</evidence>
<keyword evidence="1" id="KW-1133">Transmembrane helix</keyword>
<keyword evidence="1" id="KW-0472">Membrane</keyword>
<sequence>MTSLDNLRRISQRIRISLFCVLGLCLAFALYGYAVSGTWWVSIGDGQFDRLWASHPALHTQLALIMVPQLLIVAVGIYRLQRLLQLFAQGHFFAQASMANLKWLAWLAVLGACYGMLWPLLVYPLLDSGDELVIDIAPLTLLMLLCLPVLVHLLSAAGALNRDNNEFV</sequence>
<dbReference type="RefSeq" id="WP_229161424.1">
    <property type="nucleotide sequence ID" value="NZ_JAJEWP010000004.1"/>
</dbReference>
<keyword evidence="1" id="KW-0812">Transmembrane</keyword>
<organism evidence="2 3">
    <name type="scientific">Fluctibacter halophilus</name>
    <dbReference type="NCBI Taxonomy" id="226011"/>
    <lineage>
        <taxon>Bacteria</taxon>
        <taxon>Pseudomonadati</taxon>
        <taxon>Pseudomonadota</taxon>
        <taxon>Gammaproteobacteria</taxon>
        <taxon>Alteromonadales</taxon>
        <taxon>Alteromonadaceae</taxon>
        <taxon>Fluctibacter</taxon>
    </lineage>
</organism>
<feature type="transmembrane region" description="Helical" evidence="1">
    <location>
        <begin position="101"/>
        <end position="126"/>
    </location>
</feature>